<gene>
    <name evidence="2" type="ORF">RHP51_12670</name>
</gene>
<dbReference type="Pfam" id="PF11138">
    <property type="entry name" value="DUF2911"/>
    <property type="match status" value="1"/>
</dbReference>
<reference evidence="2 3" key="1">
    <citation type="submission" date="2023-09" db="EMBL/GenBank/DDBJ databases">
        <title>Thalassobella suaedae gen. nov., sp. nov., a marine bacterium of the family Flavobacteriaceae isolated from a halophyte Suaeda japonica.</title>
        <authorList>
            <person name="Lee S.Y."/>
            <person name="Hwang C.Y."/>
        </authorList>
    </citation>
    <scope>NUCLEOTIDE SEQUENCE [LARGE SCALE GENOMIC DNA]</scope>
    <source>
        <strain evidence="2 3">HL-DH14</strain>
    </source>
</reference>
<dbReference type="EMBL" id="CP134537">
    <property type="protein sequence ID" value="WNH08023.1"/>
    <property type="molecule type" value="Genomic_DNA"/>
</dbReference>
<dbReference type="RefSeq" id="WP_415864819.1">
    <property type="nucleotide sequence ID" value="NZ_CP134537.1"/>
</dbReference>
<dbReference type="Proteomes" id="UP001302806">
    <property type="component" value="Chromosome"/>
</dbReference>
<keyword evidence="1" id="KW-0732">Signal</keyword>
<evidence type="ECO:0000256" key="1">
    <source>
        <dbReference type="SAM" id="SignalP"/>
    </source>
</evidence>
<dbReference type="InterPro" id="IPR021314">
    <property type="entry name" value="DUF2911"/>
</dbReference>
<protein>
    <submittedName>
        <fullName evidence="2">DUF2911 domain-containing protein</fullName>
    </submittedName>
</protein>
<evidence type="ECO:0000313" key="2">
    <source>
        <dbReference type="EMBL" id="WNH08023.1"/>
    </source>
</evidence>
<proteinExistence type="predicted"/>
<accession>A0ABY9XQ12</accession>
<name>A0ABY9XQ12_9FLAO</name>
<feature type="signal peptide" evidence="1">
    <location>
        <begin position="1"/>
        <end position="24"/>
    </location>
</feature>
<sequence>MTKSTFLTTIALAFVMLFSINVNAQKFAKLDKSPMDAAAFPTDYKNANKLIKIVYSSIQLKGRELSKLAPNGKVWRTGANEAANITLYKDMKIAGEPVNAGEYSLFTIPGEKEWTIILSKDINVWGAYSYNESNNVIKVSAPVSSGESLEAFSIAFSDDGTMHLGWGTTRVAVPFTI</sequence>
<feature type="chain" id="PRO_5045702164" evidence="1">
    <location>
        <begin position="25"/>
        <end position="177"/>
    </location>
</feature>
<evidence type="ECO:0000313" key="3">
    <source>
        <dbReference type="Proteomes" id="UP001302806"/>
    </source>
</evidence>
<organism evidence="2 3">
    <name type="scientific">Thalassobellus suaedae</name>
    <dbReference type="NCBI Taxonomy" id="3074124"/>
    <lineage>
        <taxon>Bacteria</taxon>
        <taxon>Pseudomonadati</taxon>
        <taxon>Bacteroidota</taxon>
        <taxon>Flavobacteriia</taxon>
        <taxon>Flavobacteriales</taxon>
        <taxon>Flavobacteriaceae</taxon>
        <taxon>Thalassobellus</taxon>
    </lineage>
</organism>